<dbReference type="InterPro" id="IPR047893">
    <property type="entry name" value="ASHR3-like_SET"/>
</dbReference>
<dbReference type="PROSITE" id="PS51578">
    <property type="entry name" value="SAM_MT43_SET2_2"/>
    <property type="match status" value="1"/>
</dbReference>
<dbReference type="PROSITE" id="PS50280">
    <property type="entry name" value="SET"/>
    <property type="match status" value="1"/>
</dbReference>
<name>A0AAN9SZT4_PSOTE</name>
<dbReference type="InterPro" id="IPR001214">
    <property type="entry name" value="SET_dom"/>
</dbReference>
<dbReference type="InterPro" id="IPR003616">
    <property type="entry name" value="Post-SET_dom"/>
</dbReference>
<evidence type="ECO:0000259" key="9">
    <source>
        <dbReference type="PROSITE" id="PS50868"/>
    </source>
</evidence>
<dbReference type="InterPro" id="IPR046341">
    <property type="entry name" value="SET_dom_sf"/>
</dbReference>
<evidence type="ECO:0000256" key="7">
    <source>
        <dbReference type="ARBA" id="ARBA00023242"/>
    </source>
</evidence>
<dbReference type="GO" id="GO:0032259">
    <property type="term" value="P:methylation"/>
    <property type="evidence" value="ECO:0007669"/>
    <property type="project" value="UniProtKB-KW"/>
</dbReference>
<dbReference type="AlphaFoldDB" id="A0AAN9SZT4"/>
<dbReference type="PROSITE" id="PS50868">
    <property type="entry name" value="POST_SET"/>
    <property type="match status" value="1"/>
</dbReference>
<accession>A0AAN9SZT4</accession>
<keyword evidence="7" id="KW-0539">Nucleus</keyword>
<feature type="domain" description="Post-SET" evidence="9">
    <location>
        <begin position="422"/>
        <end position="438"/>
    </location>
</feature>
<evidence type="ECO:0000256" key="5">
    <source>
        <dbReference type="ARBA" id="ARBA00022679"/>
    </source>
</evidence>
<evidence type="ECO:0000256" key="4">
    <source>
        <dbReference type="ARBA" id="ARBA00022603"/>
    </source>
</evidence>
<feature type="domain" description="SET" evidence="8">
    <location>
        <begin position="299"/>
        <end position="416"/>
    </location>
</feature>
<proteinExistence type="predicted"/>
<dbReference type="Gene3D" id="2.170.270.10">
    <property type="entry name" value="SET domain"/>
    <property type="match status" value="1"/>
</dbReference>
<dbReference type="PANTHER" id="PTHR22884">
    <property type="entry name" value="SET DOMAIN PROTEINS"/>
    <property type="match status" value="1"/>
</dbReference>
<organism evidence="11 12">
    <name type="scientific">Psophocarpus tetragonolobus</name>
    <name type="common">Winged bean</name>
    <name type="synonym">Dolichos tetragonolobus</name>
    <dbReference type="NCBI Taxonomy" id="3891"/>
    <lineage>
        <taxon>Eukaryota</taxon>
        <taxon>Viridiplantae</taxon>
        <taxon>Streptophyta</taxon>
        <taxon>Embryophyta</taxon>
        <taxon>Tracheophyta</taxon>
        <taxon>Spermatophyta</taxon>
        <taxon>Magnoliopsida</taxon>
        <taxon>eudicotyledons</taxon>
        <taxon>Gunneridae</taxon>
        <taxon>Pentapetalae</taxon>
        <taxon>rosids</taxon>
        <taxon>fabids</taxon>
        <taxon>Fabales</taxon>
        <taxon>Fabaceae</taxon>
        <taxon>Papilionoideae</taxon>
        <taxon>50 kb inversion clade</taxon>
        <taxon>NPAAA clade</taxon>
        <taxon>indigoferoid/millettioid clade</taxon>
        <taxon>Phaseoleae</taxon>
        <taxon>Psophocarpus</taxon>
    </lineage>
</organism>
<keyword evidence="6" id="KW-0949">S-adenosyl-L-methionine</keyword>
<evidence type="ECO:0000259" key="8">
    <source>
        <dbReference type="PROSITE" id="PS50280"/>
    </source>
</evidence>
<dbReference type="Pfam" id="PF00856">
    <property type="entry name" value="SET"/>
    <property type="match status" value="1"/>
</dbReference>
<sequence>MPDLGNLSLSATLALSHCSSHVPDAPVKTLPNAFAPEPASDPAFEPRVLKRTRGSLDRVHKPSSHKPFLDLLKDPSSLPFLVGAPKMGECCFCCHFIEPGEELSCSVRGCDSRYHSECAKEAVGTSSLKKFKCPQHVCFLCKQKKQKKQFRCVRCKIAFHDKCAPWQEAVLQLKDHPGQAVCWRHHSNWRLDRKPDASTSDISEVFCRLPLPFISEEFKIDSTWKDMDSKMEQPPPYVHIRRNIYLVKKKRSNVDDGAGCTSCSTTCSDDCVCRVQCISCSKACHCSENCNNRPFRKEKKIKIVKTELCGWGVEAAETIDKGGFIIEYIGEVIDDALCEKRLWDMKYRAVQNFYMCEIRKDFTIDATFKGNISRFLNHSCDPNCVLEKWQVDGETRVGVFAARSIEAGEPLTYDYRFVQFGPEVKCHCGAANCQGFLGTKKKIGKLDLCWGSTRKRTSNASIKFVTTV</sequence>
<dbReference type="SMART" id="SM00508">
    <property type="entry name" value="PostSET"/>
    <property type="match status" value="1"/>
</dbReference>
<dbReference type="GO" id="GO:0042054">
    <property type="term" value="F:histone methyltransferase activity"/>
    <property type="evidence" value="ECO:0007669"/>
    <property type="project" value="InterPro"/>
</dbReference>
<evidence type="ECO:0000256" key="2">
    <source>
        <dbReference type="ARBA" id="ARBA00004286"/>
    </source>
</evidence>
<dbReference type="GO" id="GO:0005634">
    <property type="term" value="C:nucleus"/>
    <property type="evidence" value="ECO:0007669"/>
    <property type="project" value="UniProtKB-SubCell"/>
</dbReference>
<dbReference type="CDD" id="cd19175">
    <property type="entry name" value="SET_ASHR3-like"/>
    <property type="match status" value="1"/>
</dbReference>
<keyword evidence="5" id="KW-0808">Transferase</keyword>
<evidence type="ECO:0008006" key="13">
    <source>
        <dbReference type="Google" id="ProtNLM"/>
    </source>
</evidence>
<evidence type="ECO:0000256" key="1">
    <source>
        <dbReference type="ARBA" id="ARBA00004123"/>
    </source>
</evidence>
<dbReference type="SUPFAM" id="SSF82199">
    <property type="entry name" value="SET domain"/>
    <property type="match status" value="1"/>
</dbReference>
<evidence type="ECO:0000313" key="11">
    <source>
        <dbReference type="EMBL" id="KAK7411546.1"/>
    </source>
</evidence>
<evidence type="ECO:0000313" key="12">
    <source>
        <dbReference type="Proteomes" id="UP001386955"/>
    </source>
</evidence>
<comment type="caution">
    <text evidence="11">The sequence shown here is derived from an EMBL/GenBank/DDBJ whole genome shotgun (WGS) entry which is preliminary data.</text>
</comment>
<evidence type="ECO:0000256" key="6">
    <source>
        <dbReference type="ARBA" id="ARBA00022691"/>
    </source>
</evidence>
<keyword evidence="3" id="KW-0158">Chromosome</keyword>
<dbReference type="FunFam" id="2.170.270.10:FF:000043">
    <property type="entry name" value="Histone-lysine N-methyltransferase"/>
    <property type="match status" value="1"/>
</dbReference>
<gene>
    <name evidence="11" type="ORF">VNO78_02980</name>
</gene>
<dbReference type="InterPro" id="IPR006560">
    <property type="entry name" value="AWS_dom"/>
</dbReference>
<protein>
    <recommendedName>
        <fullName evidence="13">Histone-lysine N-methyltransferase ASHR3</fullName>
    </recommendedName>
</protein>
<dbReference type="Gene3D" id="3.30.40.10">
    <property type="entry name" value="Zinc/RING finger domain, C3HC4 (zinc finger)"/>
    <property type="match status" value="1"/>
</dbReference>
<dbReference type="InterPro" id="IPR013083">
    <property type="entry name" value="Znf_RING/FYVE/PHD"/>
</dbReference>
<dbReference type="PROSITE" id="PS51215">
    <property type="entry name" value="AWS"/>
    <property type="match status" value="1"/>
</dbReference>
<dbReference type="GO" id="GO:0005694">
    <property type="term" value="C:chromosome"/>
    <property type="evidence" value="ECO:0007669"/>
    <property type="project" value="UniProtKB-SubCell"/>
</dbReference>
<dbReference type="SMART" id="SM00317">
    <property type="entry name" value="SET"/>
    <property type="match status" value="1"/>
</dbReference>
<dbReference type="InterPro" id="IPR050777">
    <property type="entry name" value="SET2_Histone-Lys_MeTrsfase"/>
</dbReference>
<dbReference type="Proteomes" id="UP001386955">
    <property type="component" value="Unassembled WGS sequence"/>
</dbReference>
<keyword evidence="12" id="KW-1185">Reference proteome</keyword>
<comment type="subcellular location">
    <subcellularLocation>
        <location evidence="2">Chromosome</location>
    </subcellularLocation>
    <subcellularLocation>
        <location evidence="1">Nucleus</location>
    </subcellularLocation>
</comment>
<reference evidence="11 12" key="1">
    <citation type="submission" date="2024-01" db="EMBL/GenBank/DDBJ databases">
        <title>The genomes of 5 underutilized Papilionoideae crops provide insights into root nodulation and disease resistanc.</title>
        <authorList>
            <person name="Jiang F."/>
        </authorList>
    </citation>
    <scope>NUCLEOTIDE SEQUENCE [LARGE SCALE GENOMIC DNA]</scope>
    <source>
        <strain evidence="11">DUOXIRENSHENG_FW03</strain>
        <tissue evidence="11">Leaves</tissue>
    </source>
</reference>
<evidence type="ECO:0000259" key="10">
    <source>
        <dbReference type="PROSITE" id="PS51215"/>
    </source>
</evidence>
<dbReference type="InterPro" id="IPR025787">
    <property type="entry name" value="Hist-Lys_N-MeTrfase_SET2_plant"/>
</dbReference>
<feature type="domain" description="AWS" evidence="10">
    <location>
        <begin position="256"/>
        <end position="299"/>
    </location>
</feature>
<keyword evidence="4" id="KW-0489">Methyltransferase</keyword>
<dbReference type="EMBL" id="JAYMYS010000001">
    <property type="protein sequence ID" value="KAK7411546.1"/>
    <property type="molecule type" value="Genomic_DNA"/>
</dbReference>
<evidence type="ECO:0000256" key="3">
    <source>
        <dbReference type="ARBA" id="ARBA00022454"/>
    </source>
</evidence>